<protein>
    <submittedName>
        <fullName evidence="2">Uncharacterized protein</fullName>
    </submittedName>
</protein>
<feature type="transmembrane region" description="Helical" evidence="1">
    <location>
        <begin position="29"/>
        <end position="51"/>
    </location>
</feature>
<accession>A0A0F9FBE6</accession>
<organism evidence="2">
    <name type="scientific">marine sediment metagenome</name>
    <dbReference type="NCBI Taxonomy" id="412755"/>
    <lineage>
        <taxon>unclassified sequences</taxon>
        <taxon>metagenomes</taxon>
        <taxon>ecological metagenomes</taxon>
    </lineage>
</organism>
<dbReference type="AlphaFoldDB" id="A0A0F9FBE6"/>
<comment type="caution">
    <text evidence="2">The sequence shown here is derived from an EMBL/GenBank/DDBJ whole genome shotgun (WGS) entry which is preliminary data.</text>
</comment>
<proteinExistence type="predicted"/>
<keyword evidence="1" id="KW-1133">Transmembrane helix</keyword>
<keyword evidence="1" id="KW-0472">Membrane</keyword>
<name>A0A0F9FBE6_9ZZZZ</name>
<dbReference type="EMBL" id="LAZR01033329">
    <property type="protein sequence ID" value="KKL48412.1"/>
    <property type="molecule type" value="Genomic_DNA"/>
</dbReference>
<evidence type="ECO:0000313" key="2">
    <source>
        <dbReference type="EMBL" id="KKL48412.1"/>
    </source>
</evidence>
<sequence>MRFSCNFGYNDRFGVELRLFSYDPIYYEFHAWSLFSIKILVKVLGLSIYLLGAEVAKDYSGITIFNCGLAIFY</sequence>
<keyword evidence="1" id="KW-0812">Transmembrane</keyword>
<reference evidence="2" key="1">
    <citation type="journal article" date="2015" name="Nature">
        <title>Complex archaea that bridge the gap between prokaryotes and eukaryotes.</title>
        <authorList>
            <person name="Spang A."/>
            <person name="Saw J.H."/>
            <person name="Jorgensen S.L."/>
            <person name="Zaremba-Niedzwiedzka K."/>
            <person name="Martijn J."/>
            <person name="Lind A.E."/>
            <person name="van Eijk R."/>
            <person name="Schleper C."/>
            <person name="Guy L."/>
            <person name="Ettema T.J."/>
        </authorList>
    </citation>
    <scope>NUCLEOTIDE SEQUENCE</scope>
</reference>
<evidence type="ECO:0000256" key="1">
    <source>
        <dbReference type="SAM" id="Phobius"/>
    </source>
</evidence>
<gene>
    <name evidence="2" type="ORF">LCGC14_2325780</name>
</gene>